<dbReference type="InterPro" id="IPR003754">
    <property type="entry name" value="4pyrrol_synth_uPrphyn_synth"/>
</dbReference>
<evidence type="ECO:0000256" key="5">
    <source>
        <dbReference type="ARBA" id="ARBA00022679"/>
    </source>
</evidence>
<dbReference type="FunFam" id="3.40.1010.10:FF:000001">
    <property type="entry name" value="Siroheme synthase"/>
    <property type="match status" value="1"/>
</dbReference>
<name>A0A518DUU3_9BACT</name>
<dbReference type="FunFam" id="3.30.950.10:FF:000001">
    <property type="entry name" value="Siroheme synthase"/>
    <property type="match status" value="1"/>
</dbReference>
<keyword evidence="7" id="KW-0627">Porphyrin biosynthesis</keyword>
<feature type="domain" description="Tetrapyrrole biosynthesis uroporphyrinogen III synthase" evidence="11">
    <location>
        <begin position="271"/>
        <end position="494"/>
    </location>
</feature>
<dbReference type="Proteomes" id="UP000317648">
    <property type="component" value="Chromosome"/>
</dbReference>
<evidence type="ECO:0000256" key="2">
    <source>
        <dbReference type="ARBA" id="ARBA00012162"/>
    </source>
</evidence>
<dbReference type="NCBIfam" id="NF004790">
    <property type="entry name" value="PRK06136.1"/>
    <property type="match status" value="1"/>
</dbReference>
<evidence type="ECO:0000256" key="8">
    <source>
        <dbReference type="ARBA" id="ARBA00025705"/>
    </source>
</evidence>
<dbReference type="Pfam" id="PF00590">
    <property type="entry name" value="TP_methylase"/>
    <property type="match status" value="1"/>
</dbReference>
<keyword evidence="6" id="KW-0949">S-adenosyl-L-methionine</keyword>
<dbReference type="CDD" id="cd06578">
    <property type="entry name" value="HemD"/>
    <property type="match status" value="1"/>
</dbReference>
<dbReference type="Gene3D" id="3.30.950.10">
    <property type="entry name" value="Methyltransferase, Cobalt-precorrin-4 Transmethylase, Domain 2"/>
    <property type="match status" value="1"/>
</dbReference>
<dbReference type="RefSeq" id="WP_145054326.1">
    <property type="nucleotide sequence ID" value="NZ_CP036433.1"/>
</dbReference>
<protein>
    <recommendedName>
        <fullName evidence="2">uroporphyrinogen-III C-methyltransferase</fullName>
        <ecNumber evidence="2">2.1.1.107</ecNumber>
    </recommendedName>
</protein>
<dbReference type="NCBIfam" id="TIGR01469">
    <property type="entry name" value="cobA_cysG_Cterm"/>
    <property type="match status" value="1"/>
</dbReference>
<dbReference type="AlphaFoldDB" id="A0A518DUU3"/>
<gene>
    <name evidence="12" type="primary">nasF</name>
    <name evidence="12" type="ORF">Pla8534_34260</name>
</gene>
<dbReference type="PANTHER" id="PTHR45790">
    <property type="entry name" value="SIROHEME SYNTHASE-RELATED"/>
    <property type="match status" value="1"/>
</dbReference>
<dbReference type="GO" id="GO:0019354">
    <property type="term" value="P:siroheme biosynthetic process"/>
    <property type="evidence" value="ECO:0007669"/>
    <property type="project" value="InterPro"/>
</dbReference>
<dbReference type="InterPro" id="IPR050161">
    <property type="entry name" value="Siro_Cobalamin_biosynth"/>
</dbReference>
<comment type="similarity">
    <text evidence="1">Belongs to the precorrin methyltransferase family.</text>
</comment>
<dbReference type="PROSITE" id="PS00839">
    <property type="entry name" value="SUMT_1"/>
    <property type="match status" value="1"/>
</dbReference>
<dbReference type="InterPro" id="IPR014777">
    <property type="entry name" value="4pyrrole_Mease_sub1"/>
</dbReference>
<reference evidence="12 13" key="1">
    <citation type="submission" date="2019-02" db="EMBL/GenBank/DDBJ databases">
        <title>Deep-cultivation of Planctomycetes and their phenomic and genomic characterization uncovers novel biology.</title>
        <authorList>
            <person name="Wiegand S."/>
            <person name="Jogler M."/>
            <person name="Boedeker C."/>
            <person name="Pinto D."/>
            <person name="Vollmers J."/>
            <person name="Rivas-Marin E."/>
            <person name="Kohn T."/>
            <person name="Peeters S.H."/>
            <person name="Heuer A."/>
            <person name="Rast P."/>
            <person name="Oberbeckmann S."/>
            <person name="Bunk B."/>
            <person name="Jeske O."/>
            <person name="Meyerdierks A."/>
            <person name="Storesund J.E."/>
            <person name="Kallscheuer N."/>
            <person name="Luecker S."/>
            <person name="Lage O.M."/>
            <person name="Pohl T."/>
            <person name="Merkel B.J."/>
            <person name="Hornburger P."/>
            <person name="Mueller R.-W."/>
            <person name="Bruemmer F."/>
            <person name="Labrenz M."/>
            <person name="Spormann A.M."/>
            <person name="Op den Camp H."/>
            <person name="Overmann J."/>
            <person name="Amann R."/>
            <person name="Jetten M.S.M."/>
            <person name="Mascher T."/>
            <person name="Medema M.H."/>
            <person name="Devos D.P."/>
            <person name="Kaster A.-K."/>
            <person name="Ovreas L."/>
            <person name="Rohde M."/>
            <person name="Galperin M.Y."/>
            <person name="Jogler C."/>
        </authorList>
    </citation>
    <scope>NUCLEOTIDE SEQUENCE [LARGE SCALE GENOMIC DNA]</scope>
    <source>
        <strain evidence="12 13">Pla85_3_4</strain>
    </source>
</reference>
<dbReference type="EMBL" id="CP036433">
    <property type="protein sequence ID" value="QDU95610.1"/>
    <property type="molecule type" value="Genomic_DNA"/>
</dbReference>
<dbReference type="Gene3D" id="3.40.50.10090">
    <property type="match status" value="2"/>
</dbReference>
<dbReference type="InterPro" id="IPR006366">
    <property type="entry name" value="CobA/CysG_C"/>
</dbReference>
<keyword evidence="5 12" id="KW-0808">Transferase</keyword>
<evidence type="ECO:0000256" key="7">
    <source>
        <dbReference type="ARBA" id="ARBA00023244"/>
    </source>
</evidence>
<keyword evidence="13" id="KW-1185">Reference proteome</keyword>
<dbReference type="KEGG" id="lcre:Pla8534_34260"/>
<dbReference type="SUPFAM" id="SSF69618">
    <property type="entry name" value="HemD-like"/>
    <property type="match status" value="1"/>
</dbReference>
<evidence type="ECO:0000256" key="1">
    <source>
        <dbReference type="ARBA" id="ARBA00005879"/>
    </source>
</evidence>
<dbReference type="CDD" id="cd11642">
    <property type="entry name" value="SUMT"/>
    <property type="match status" value="1"/>
</dbReference>
<evidence type="ECO:0000259" key="10">
    <source>
        <dbReference type="Pfam" id="PF00590"/>
    </source>
</evidence>
<dbReference type="Pfam" id="PF02602">
    <property type="entry name" value="HEM4"/>
    <property type="match status" value="1"/>
</dbReference>
<dbReference type="OrthoDB" id="9815856at2"/>
<dbReference type="InterPro" id="IPR035996">
    <property type="entry name" value="4pyrrol_Methylase_sf"/>
</dbReference>
<dbReference type="InterPro" id="IPR036108">
    <property type="entry name" value="4pyrrol_syn_uPrphyn_synt_sf"/>
</dbReference>
<evidence type="ECO:0000256" key="9">
    <source>
        <dbReference type="ARBA" id="ARBA00060548"/>
    </source>
</evidence>
<dbReference type="InterPro" id="IPR014776">
    <property type="entry name" value="4pyrrole_Mease_sub2"/>
</dbReference>
<dbReference type="PANTHER" id="PTHR45790:SF3">
    <property type="entry name" value="S-ADENOSYL-L-METHIONINE-DEPENDENT UROPORPHYRINOGEN III METHYLTRANSFERASE, CHLOROPLASTIC"/>
    <property type="match status" value="1"/>
</dbReference>
<sequence length="508" mass="53572">MTESVTGTVYLVGAGPGDPGMITVRGVACLAKADVVLYDYLANPLILSHARPGADLVCVGKHGKTKIWTQVEINNELVRLAQQGKTVVRLKGGDPAVFARGAEEAEVLADHGLAFEIVPGVTAALAAGSCAGVPITHRDTASAAALVTGQQQEGATEPIDYAALARFPGTLVFYMGVTTIDEWTGGLLAAGKRPDTPVALIRRCSLPDQQTVLCTLETAAERLRSTGLRPPVVVIVGEVVQLAPKLSWFDRRALFGRRILVTRPAHQAAGLAEPLQELGAEVLFQPAIEISDPADWSPVDAALLQLEKFDWLVFSSVNGVHATLGRLKAVGRDLRALGRSKLAAVGAATGAALRGYHLEPDVIPERFIAEELAAALAADAAGKRYLLLRASRGREVLAETLVAAGAVIEQVVVYQSSDLAEPDGQIAADMASGRIDWVTVTSSAIARSLFAMFGDRLQQTKLASISPQTSSVLRELGLQPAAEAVQYDMPGVVQAILTAEKASRPTKP</sequence>
<dbReference type="InterPro" id="IPR003043">
    <property type="entry name" value="Uropor_MeTrfase_CS"/>
</dbReference>
<dbReference type="EC" id="2.1.1.107" evidence="2"/>
<organism evidence="12 13">
    <name type="scientific">Lignipirellula cremea</name>
    <dbReference type="NCBI Taxonomy" id="2528010"/>
    <lineage>
        <taxon>Bacteria</taxon>
        <taxon>Pseudomonadati</taxon>
        <taxon>Planctomycetota</taxon>
        <taxon>Planctomycetia</taxon>
        <taxon>Pirellulales</taxon>
        <taxon>Pirellulaceae</taxon>
        <taxon>Lignipirellula</taxon>
    </lineage>
</organism>
<accession>A0A518DUU3</accession>
<dbReference type="Gene3D" id="3.40.1010.10">
    <property type="entry name" value="Cobalt-precorrin-4 Transmethylase, Domain 1"/>
    <property type="match status" value="1"/>
</dbReference>
<evidence type="ECO:0000259" key="11">
    <source>
        <dbReference type="Pfam" id="PF02602"/>
    </source>
</evidence>
<dbReference type="GO" id="GO:0004851">
    <property type="term" value="F:uroporphyrin-III C-methyltransferase activity"/>
    <property type="evidence" value="ECO:0007669"/>
    <property type="project" value="UniProtKB-EC"/>
</dbReference>
<dbReference type="GO" id="GO:0009236">
    <property type="term" value="P:cobalamin biosynthetic process"/>
    <property type="evidence" value="ECO:0007669"/>
    <property type="project" value="UniProtKB-KW"/>
</dbReference>
<evidence type="ECO:0000256" key="4">
    <source>
        <dbReference type="ARBA" id="ARBA00022603"/>
    </source>
</evidence>
<dbReference type="GO" id="GO:0004852">
    <property type="term" value="F:uroporphyrinogen-III synthase activity"/>
    <property type="evidence" value="ECO:0007669"/>
    <property type="project" value="InterPro"/>
</dbReference>
<evidence type="ECO:0000313" key="13">
    <source>
        <dbReference type="Proteomes" id="UP000317648"/>
    </source>
</evidence>
<dbReference type="SUPFAM" id="SSF53790">
    <property type="entry name" value="Tetrapyrrole methylase"/>
    <property type="match status" value="1"/>
</dbReference>
<proteinExistence type="inferred from homology"/>
<comment type="pathway">
    <text evidence="8">Porphyrin-containing compound metabolism; siroheme biosynthesis; precorrin-2 from uroporphyrinogen III: step 1/1.</text>
</comment>
<keyword evidence="3" id="KW-0169">Cobalamin biosynthesis</keyword>
<evidence type="ECO:0000256" key="3">
    <source>
        <dbReference type="ARBA" id="ARBA00022573"/>
    </source>
</evidence>
<evidence type="ECO:0000256" key="6">
    <source>
        <dbReference type="ARBA" id="ARBA00022691"/>
    </source>
</evidence>
<evidence type="ECO:0000313" key="12">
    <source>
        <dbReference type="EMBL" id="QDU95610.1"/>
    </source>
</evidence>
<feature type="domain" description="Tetrapyrrole methylase" evidence="10">
    <location>
        <begin position="8"/>
        <end position="219"/>
    </location>
</feature>
<comment type="pathway">
    <text evidence="9">Cofactor biosynthesis; adenosylcobalamin biosynthesis; precorrin-2 from uroporphyrinogen III: step 1/1.</text>
</comment>
<dbReference type="GO" id="GO:0032259">
    <property type="term" value="P:methylation"/>
    <property type="evidence" value="ECO:0007669"/>
    <property type="project" value="UniProtKB-KW"/>
</dbReference>
<dbReference type="InterPro" id="IPR000878">
    <property type="entry name" value="4pyrrol_Mease"/>
</dbReference>
<keyword evidence="4 12" id="KW-0489">Methyltransferase</keyword>